<evidence type="ECO:0000313" key="2">
    <source>
        <dbReference type="EMBL" id="TXE26925.1"/>
    </source>
</evidence>
<evidence type="ECO:0000313" key="3">
    <source>
        <dbReference type="Proteomes" id="UP000321307"/>
    </source>
</evidence>
<evidence type="ECO:0008006" key="4">
    <source>
        <dbReference type="Google" id="ProtNLM"/>
    </source>
</evidence>
<dbReference type="AlphaFoldDB" id="A0A9X9G1K2"/>
<dbReference type="RefSeq" id="WP_147838694.1">
    <property type="nucleotide sequence ID" value="NZ_VOUP01000012.1"/>
</dbReference>
<accession>A0A9X9G1K2</accession>
<dbReference type="EMBL" id="VOUP01000012">
    <property type="protein sequence ID" value="TXE26925.1"/>
    <property type="molecule type" value="Genomic_DNA"/>
</dbReference>
<evidence type="ECO:0000256" key="1">
    <source>
        <dbReference type="SAM" id="SignalP"/>
    </source>
</evidence>
<dbReference type="PROSITE" id="PS51257">
    <property type="entry name" value="PROKAR_LIPOPROTEIN"/>
    <property type="match status" value="1"/>
</dbReference>
<protein>
    <recommendedName>
        <fullName evidence="4">Lipoprotein</fullName>
    </recommendedName>
</protein>
<feature type="chain" id="PRO_5040915728" description="Lipoprotein" evidence="1">
    <location>
        <begin position="25"/>
        <end position="76"/>
    </location>
</feature>
<sequence>MKKHLKGMMICTLLAVATTLIGCAAVSFTHANGGKGQSLTNAEVQPNNTVVMTYPSGSACIDTNPGESTTCAGQGK</sequence>
<keyword evidence="1" id="KW-0732">Signal</keyword>
<feature type="signal peptide" evidence="1">
    <location>
        <begin position="1"/>
        <end position="24"/>
    </location>
</feature>
<dbReference type="Proteomes" id="UP000321307">
    <property type="component" value="Unassembled WGS sequence"/>
</dbReference>
<reference evidence="2 3" key="1">
    <citation type="submission" date="2019-07" db="EMBL/GenBank/DDBJ databases">
        <title>Serratia strains were isolated from fresh produce.</title>
        <authorList>
            <person name="Cho G.-S."/>
            <person name="Stein M."/>
            <person name="Lee W."/>
            <person name="Suh S.H."/>
            <person name="Franz C.M.A.P."/>
        </authorList>
    </citation>
    <scope>NUCLEOTIDE SEQUENCE [LARGE SCALE GENOMIC DNA]</scope>
    <source>
        <strain evidence="2 3">S17</strain>
    </source>
</reference>
<comment type="caution">
    <text evidence="2">The sequence shown here is derived from an EMBL/GenBank/DDBJ whole genome shotgun (WGS) entry which is preliminary data.</text>
</comment>
<proteinExistence type="predicted"/>
<gene>
    <name evidence="2" type="ORF">FOT63_18500</name>
</gene>
<organism evidence="2 3">
    <name type="scientific">Serratia ureilytica</name>
    <dbReference type="NCBI Taxonomy" id="300181"/>
    <lineage>
        <taxon>Bacteria</taxon>
        <taxon>Pseudomonadati</taxon>
        <taxon>Pseudomonadota</taxon>
        <taxon>Gammaproteobacteria</taxon>
        <taxon>Enterobacterales</taxon>
        <taxon>Yersiniaceae</taxon>
        <taxon>Serratia</taxon>
    </lineage>
</organism>
<name>A0A9X9G1K2_9GAMM</name>